<evidence type="ECO:0000256" key="1">
    <source>
        <dbReference type="ARBA" id="ARBA00022491"/>
    </source>
</evidence>
<dbReference type="Pfam" id="PF00440">
    <property type="entry name" value="TetR_N"/>
    <property type="match status" value="1"/>
</dbReference>
<dbReference type="Pfam" id="PF13977">
    <property type="entry name" value="TetR_C_6"/>
    <property type="match status" value="1"/>
</dbReference>
<dbReference type="Gene3D" id="1.10.357.10">
    <property type="entry name" value="Tetracycline Repressor, domain 2"/>
    <property type="match status" value="1"/>
</dbReference>
<feature type="domain" description="HTH tetR-type" evidence="6">
    <location>
        <begin position="8"/>
        <end position="68"/>
    </location>
</feature>
<name>A0A4Q7IZR5_9PSEU</name>
<dbReference type="PANTHER" id="PTHR30055:SF234">
    <property type="entry name" value="HTH-TYPE TRANSCRIPTIONAL REGULATOR BETI"/>
    <property type="match status" value="1"/>
</dbReference>
<comment type="caution">
    <text evidence="7">The sequence shown here is derived from an EMBL/GenBank/DDBJ whole genome shotgun (WGS) entry which is preliminary data.</text>
</comment>
<evidence type="ECO:0000256" key="5">
    <source>
        <dbReference type="PROSITE-ProRule" id="PRU00335"/>
    </source>
</evidence>
<dbReference type="PRINTS" id="PR00455">
    <property type="entry name" value="HTHTETR"/>
</dbReference>
<evidence type="ECO:0000259" key="6">
    <source>
        <dbReference type="PROSITE" id="PS50977"/>
    </source>
</evidence>
<dbReference type="GO" id="GO:0000976">
    <property type="term" value="F:transcription cis-regulatory region binding"/>
    <property type="evidence" value="ECO:0007669"/>
    <property type="project" value="TreeGrafter"/>
</dbReference>
<evidence type="ECO:0000256" key="2">
    <source>
        <dbReference type="ARBA" id="ARBA00023015"/>
    </source>
</evidence>
<evidence type="ECO:0000313" key="8">
    <source>
        <dbReference type="Proteomes" id="UP000292003"/>
    </source>
</evidence>
<dbReference type="SUPFAM" id="SSF46689">
    <property type="entry name" value="Homeodomain-like"/>
    <property type="match status" value="1"/>
</dbReference>
<dbReference type="InterPro" id="IPR036271">
    <property type="entry name" value="Tet_transcr_reg_TetR-rel_C_sf"/>
</dbReference>
<keyword evidence="4" id="KW-0804">Transcription</keyword>
<evidence type="ECO:0000256" key="4">
    <source>
        <dbReference type="ARBA" id="ARBA00023163"/>
    </source>
</evidence>
<dbReference type="EMBL" id="SFCC01000021">
    <property type="protein sequence ID" value="RZQ59762.1"/>
    <property type="molecule type" value="Genomic_DNA"/>
</dbReference>
<dbReference type="GO" id="GO:0003700">
    <property type="term" value="F:DNA-binding transcription factor activity"/>
    <property type="evidence" value="ECO:0007669"/>
    <property type="project" value="TreeGrafter"/>
</dbReference>
<dbReference type="PROSITE" id="PS50977">
    <property type="entry name" value="HTH_TETR_2"/>
    <property type="match status" value="1"/>
</dbReference>
<keyword evidence="8" id="KW-1185">Reference proteome</keyword>
<dbReference type="OrthoDB" id="9816296at2"/>
<dbReference type="RefSeq" id="WP_130479327.1">
    <property type="nucleotide sequence ID" value="NZ_SFCC01000021.1"/>
</dbReference>
<protein>
    <submittedName>
        <fullName evidence="7">TetR family transcriptional regulator</fullName>
    </submittedName>
</protein>
<dbReference type="InterPro" id="IPR050109">
    <property type="entry name" value="HTH-type_TetR-like_transc_reg"/>
</dbReference>
<dbReference type="PANTHER" id="PTHR30055">
    <property type="entry name" value="HTH-TYPE TRANSCRIPTIONAL REGULATOR RUTR"/>
    <property type="match status" value="1"/>
</dbReference>
<accession>A0A4Q7IZR5</accession>
<dbReference type="Proteomes" id="UP000292003">
    <property type="component" value="Unassembled WGS sequence"/>
</dbReference>
<gene>
    <name evidence="7" type="ORF">EWH70_32050</name>
</gene>
<evidence type="ECO:0000256" key="3">
    <source>
        <dbReference type="ARBA" id="ARBA00023125"/>
    </source>
</evidence>
<keyword evidence="1" id="KW-0678">Repressor</keyword>
<proteinExistence type="predicted"/>
<dbReference type="InterPro" id="IPR009057">
    <property type="entry name" value="Homeodomain-like_sf"/>
</dbReference>
<reference evidence="7 8" key="1">
    <citation type="submission" date="2019-02" db="EMBL/GenBank/DDBJ databases">
        <title>Draft genome sequence of Amycolatopsis sp. 8-3EHSu isolated from roots of Suaeda maritima.</title>
        <authorList>
            <person name="Duangmal K."/>
            <person name="Chantavorakit T."/>
        </authorList>
    </citation>
    <scope>NUCLEOTIDE SEQUENCE [LARGE SCALE GENOMIC DNA]</scope>
    <source>
        <strain evidence="7 8">8-3EHSu</strain>
    </source>
</reference>
<evidence type="ECO:0000313" key="7">
    <source>
        <dbReference type="EMBL" id="RZQ59762.1"/>
    </source>
</evidence>
<keyword evidence="3 5" id="KW-0238">DNA-binding</keyword>
<feature type="DNA-binding region" description="H-T-H motif" evidence="5">
    <location>
        <begin position="31"/>
        <end position="50"/>
    </location>
</feature>
<keyword evidence="2" id="KW-0805">Transcription regulation</keyword>
<sequence length="199" mass="21965">MPRQVDHELRRRQIAEALLRLTACRGLEAVSLRTVAAEAGLSMGAVQHYFGSKDEMLLYAVSYQDALRTERITTRVLAGSAEPTPKAILRACVAEFLPITEQSRTETLVGIAFFIRALSEPALATSYAENLPKTLTFFAEQIRQGQRSGTVAADRDPEHEAEILWGLADAQGTEILLGHRTPEQSLATLDYHLDRLFGA</sequence>
<dbReference type="InterPro" id="IPR039538">
    <property type="entry name" value="BetI_C"/>
</dbReference>
<dbReference type="SUPFAM" id="SSF48498">
    <property type="entry name" value="Tetracyclin repressor-like, C-terminal domain"/>
    <property type="match status" value="1"/>
</dbReference>
<dbReference type="AlphaFoldDB" id="A0A4Q7IZR5"/>
<dbReference type="InterPro" id="IPR001647">
    <property type="entry name" value="HTH_TetR"/>
</dbReference>
<organism evidence="7 8">
    <name type="scientific">Amycolatopsis suaedae</name>
    <dbReference type="NCBI Taxonomy" id="2510978"/>
    <lineage>
        <taxon>Bacteria</taxon>
        <taxon>Bacillati</taxon>
        <taxon>Actinomycetota</taxon>
        <taxon>Actinomycetes</taxon>
        <taxon>Pseudonocardiales</taxon>
        <taxon>Pseudonocardiaceae</taxon>
        <taxon>Amycolatopsis</taxon>
    </lineage>
</organism>